<dbReference type="FunFam" id="1.10.10.60:FF:000009">
    <property type="entry name" value="transcription factor MYB1R1"/>
    <property type="match status" value="1"/>
</dbReference>
<dbReference type="PROSITE" id="PS51294">
    <property type="entry name" value="HTH_MYB"/>
    <property type="match status" value="1"/>
</dbReference>
<evidence type="ECO:0000256" key="6">
    <source>
        <dbReference type="SAM" id="SignalP"/>
    </source>
</evidence>
<name>A0ABD3L5M6_EUCGL</name>
<feature type="chain" id="PRO_5044741932" evidence="6">
    <location>
        <begin position="20"/>
        <end position="344"/>
    </location>
</feature>
<dbReference type="GO" id="GO:0006355">
    <property type="term" value="P:regulation of DNA-templated transcription"/>
    <property type="evidence" value="ECO:0007669"/>
    <property type="project" value="UniProtKB-ARBA"/>
</dbReference>
<evidence type="ECO:0000256" key="1">
    <source>
        <dbReference type="ARBA" id="ARBA00004123"/>
    </source>
</evidence>
<organism evidence="10 11">
    <name type="scientific">Eucalyptus globulus</name>
    <name type="common">Tasmanian blue gum</name>
    <dbReference type="NCBI Taxonomy" id="34317"/>
    <lineage>
        <taxon>Eukaryota</taxon>
        <taxon>Viridiplantae</taxon>
        <taxon>Streptophyta</taxon>
        <taxon>Embryophyta</taxon>
        <taxon>Tracheophyta</taxon>
        <taxon>Spermatophyta</taxon>
        <taxon>Magnoliopsida</taxon>
        <taxon>eudicotyledons</taxon>
        <taxon>Gunneridae</taxon>
        <taxon>Pentapetalae</taxon>
        <taxon>rosids</taxon>
        <taxon>malvids</taxon>
        <taxon>Myrtales</taxon>
        <taxon>Myrtaceae</taxon>
        <taxon>Myrtoideae</taxon>
        <taxon>Eucalypteae</taxon>
        <taxon>Eucalyptus</taxon>
    </lineage>
</organism>
<protein>
    <submittedName>
        <fullName evidence="10">Uncharacterized protein</fullName>
    </submittedName>
</protein>
<dbReference type="PROSITE" id="PS50090">
    <property type="entry name" value="MYB_LIKE"/>
    <property type="match status" value="1"/>
</dbReference>
<keyword evidence="4" id="KW-0804">Transcription</keyword>
<feature type="domain" description="Myb-like" evidence="7">
    <location>
        <begin position="173"/>
        <end position="225"/>
    </location>
</feature>
<dbReference type="CDD" id="cd00167">
    <property type="entry name" value="SANT"/>
    <property type="match status" value="1"/>
</dbReference>
<keyword evidence="5" id="KW-0539">Nucleus</keyword>
<evidence type="ECO:0000259" key="7">
    <source>
        <dbReference type="PROSITE" id="PS50090"/>
    </source>
</evidence>
<comment type="caution">
    <text evidence="10">The sequence shown here is derived from an EMBL/GenBank/DDBJ whole genome shotgun (WGS) entry which is preliminary data.</text>
</comment>
<dbReference type="InterPro" id="IPR052245">
    <property type="entry name" value="Plant_Stress_Dev_TF"/>
</dbReference>
<dbReference type="SMART" id="SM00717">
    <property type="entry name" value="SANT"/>
    <property type="match status" value="1"/>
</dbReference>
<dbReference type="InterPro" id="IPR017930">
    <property type="entry name" value="Myb_dom"/>
</dbReference>
<gene>
    <name evidence="10" type="ORF">ACJRO7_015750</name>
</gene>
<keyword evidence="3" id="KW-0238">DNA-binding</keyword>
<dbReference type="GO" id="GO:0005634">
    <property type="term" value="C:nucleus"/>
    <property type="evidence" value="ECO:0007669"/>
    <property type="project" value="UniProtKB-SubCell"/>
</dbReference>
<dbReference type="InterPro" id="IPR006447">
    <property type="entry name" value="Myb_dom_plants"/>
</dbReference>
<feature type="domain" description="SANT" evidence="8">
    <location>
        <begin position="181"/>
        <end position="229"/>
    </location>
</feature>
<evidence type="ECO:0000259" key="8">
    <source>
        <dbReference type="PROSITE" id="PS51293"/>
    </source>
</evidence>
<feature type="signal peptide" evidence="6">
    <location>
        <begin position="1"/>
        <end position="19"/>
    </location>
</feature>
<evidence type="ECO:0000256" key="2">
    <source>
        <dbReference type="ARBA" id="ARBA00023015"/>
    </source>
</evidence>
<evidence type="ECO:0000256" key="5">
    <source>
        <dbReference type="ARBA" id="ARBA00023242"/>
    </source>
</evidence>
<comment type="subcellular location">
    <subcellularLocation>
        <location evidence="1">Nucleus</location>
    </subcellularLocation>
</comment>
<dbReference type="GO" id="GO:0003677">
    <property type="term" value="F:DNA binding"/>
    <property type="evidence" value="ECO:0007669"/>
    <property type="project" value="UniProtKB-KW"/>
</dbReference>
<sequence length="344" mass="37653">MEILLAFSLLLYAVNVVIIYNDKLVACSLNTDSSLSFCLCGRERGRDRMGRKCSHCGFMGHNSRTCASIRRRDASFGGGGRVKLFGVQLEAAYPCGVASRLPLKKSLSMDCLMPSVRVLTSSSPLSSATNSSLSLRAACDVGDRLLRDESANKAANSPSNDGYASDGFLGRAQERKKGLPWTEEEHRTFLVGLETLGKGDWRGISKKFVGTRTPTQVASHAQKYFLRQKSLLPRRNKRRPSLFDVGRERCSARYHGQIPKPSESFTPICLFSPQFGSTGRDSRARMVLLASPRTCSFGDREIPSSNLANHASSVSGRQASNPNLELTLASPNHQLDQASSIRVT</sequence>
<dbReference type="SUPFAM" id="SSF46689">
    <property type="entry name" value="Homeodomain-like"/>
    <property type="match status" value="1"/>
</dbReference>
<evidence type="ECO:0000313" key="10">
    <source>
        <dbReference type="EMBL" id="KAL3746852.1"/>
    </source>
</evidence>
<keyword evidence="2" id="KW-0805">Transcription regulation</keyword>
<dbReference type="InterPro" id="IPR001005">
    <property type="entry name" value="SANT/Myb"/>
</dbReference>
<keyword evidence="11" id="KW-1185">Reference proteome</keyword>
<dbReference type="Proteomes" id="UP001634007">
    <property type="component" value="Unassembled WGS sequence"/>
</dbReference>
<feature type="domain" description="HTH myb-type" evidence="9">
    <location>
        <begin position="173"/>
        <end position="229"/>
    </location>
</feature>
<evidence type="ECO:0000313" key="11">
    <source>
        <dbReference type="Proteomes" id="UP001634007"/>
    </source>
</evidence>
<evidence type="ECO:0000259" key="9">
    <source>
        <dbReference type="PROSITE" id="PS51294"/>
    </source>
</evidence>
<dbReference type="PROSITE" id="PS51293">
    <property type="entry name" value="SANT"/>
    <property type="match status" value="1"/>
</dbReference>
<dbReference type="Gene3D" id="1.10.10.60">
    <property type="entry name" value="Homeodomain-like"/>
    <property type="match status" value="1"/>
</dbReference>
<dbReference type="Pfam" id="PF00249">
    <property type="entry name" value="Myb_DNA-binding"/>
    <property type="match status" value="1"/>
</dbReference>
<dbReference type="EMBL" id="JBJKBG010000003">
    <property type="protein sequence ID" value="KAL3746852.1"/>
    <property type="molecule type" value="Genomic_DNA"/>
</dbReference>
<proteinExistence type="predicted"/>
<keyword evidence="6" id="KW-0732">Signal</keyword>
<dbReference type="PANTHER" id="PTHR44191:SF62">
    <property type="entry name" value="OS04G0341900 PROTEIN"/>
    <property type="match status" value="1"/>
</dbReference>
<dbReference type="AlphaFoldDB" id="A0ABD3L5M6"/>
<evidence type="ECO:0000256" key="4">
    <source>
        <dbReference type="ARBA" id="ARBA00023163"/>
    </source>
</evidence>
<dbReference type="InterPro" id="IPR017884">
    <property type="entry name" value="SANT_dom"/>
</dbReference>
<evidence type="ECO:0000256" key="3">
    <source>
        <dbReference type="ARBA" id="ARBA00023125"/>
    </source>
</evidence>
<dbReference type="InterPro" id="IPR009057">
    <property type="entry name" value="Homeodomain-like_sf"/>
</dbReference>
<accession>A0ABD3L5M6</accession>
<dbReference type="PANTHER" id="PTHR44191">
    <property type="entry name" value="TRANSCRIPTION FACTOR KUA1"/>
    <property type="match status" value="1"/>
</dbReference>
<reference evidence="10 11" key="1">
    <citation type="submission" date="2024-11" db="EMBL/GenBank/DDBJ databases">
        <title>Chromosome-level genome assembly of Eucalyptus globulus Labill. provides insights into its genome evolution.</title>
        <authorList>
            <person name="Li X."/>
        </authorList>
    </citation>
    <scope>NUCLEOTIDE SEQUENCE [LARGE SCALE GENOMIC DNA]</scope>
    <source>
        <strain evidence="10">CL2024</strain>
        <tissue evidence="10">Fresh tender leaves</tissue>
    </source>
</reference>
<dbReference type="NCBIfam" id="TIGR01557">
    <property type="entry name" value="myb_SHAQKYF"/>
    <property type="match status" value="1"/>
</dbReference>